<dbReference type="GO" id="GO:0003723">
    <property type="term" value="F:RNA binding"/>
    <property type="evidence" value="ECO:0007669"/>
    <property type="project" value="InterPro"/>
</dbReference>
<dbReference type="InterPro" id="IPR011760">
    <property type="entry name" value="PsdUridine_synth_TruD_insert"/>
</dbReference>
<evidence type="ECO:0000259" key="4">
    <source>
        <dbReference type="PROSITE" id="PS50984"/>
    </source>
</evidence>
<dbReference type="RefSeq" id="WP_048112278.1">
    <property type="nucleotide sequence ID" value="NZ_CP010070.1"/>
</dbReference>
<dbReference type="InterPro" id="IPR042214">
    <property type="entry name" value="TruD_catalytic"/>
</dbReference>
<dbReference type="PIRSF" id="PIRSF037016">
    <property type="entry name" value="Pseudouridin_synth_euk_prd"/>
    <property type="match status" value="1"/>
</dbReference>
<keyword evidence="3" id="KW-0819">tRNA processing</keyword>
<dbReference type="HOGENOM" id="CLU_005281_4_1_2"/>
<dbReference type="Pfam" id="PF01142">
    <property type="entry name" value="TruD"/>
    <property type="match status" value="1"/>
</dbReference>
<dbReference type="EC" id="5.4.99.27" evidence="3"/>
<dbReference type="EMBL" id="CP010070">
    <property type="protein sequence ID" value="AIZ56620.1"/>
    <property type="molecule type" value="Genomic_DNA"/>
</dbReference>
<gene>
    <name evidence="3 5" type="primary">truD</name>
    <name evidence="5" type="ORF">Mpt1_c07360</name>
</gene>
<dbReference type="STRING" id="1577791.Mpt1_c07360"/>
<dbReference type="PANTHER" id="PTHR13326">
    <property type="entry name" value="TRNA PSEUDOURIDINE SYNTHASE D"/>
    <property type="match status" value="1"/>
</dbReference>
<keyword evidence="2 3" id="KW-0413">Isomerase</keyword>
<protein>
    <recommendedName>
        <fullName evidence="3">Probable tRNA pseudouridine synthase D</fullName>
        <ecNumber evidence="3">5.4.99.27</ecNumber>
    </recommendedName>
    <alternativeName>
        <fullName evidence="3">tRNA pseudouridine(13) synthase</fullName>
    </alternativeName>
    <alternativeName>
        <fullName evidence="3">tRNA pseudouridylate synthase D</fullName>
    </alternativeName>
    <alternativeName>
        <fullName evidence="3">tRNA-uridine isomerase D</fullName>
    </alternativeName>
</protein>
<dbReference type="NCBIfam" id="TIGR00094">
    <property type="entry name" value="tRNA_TruD_broad"/>
    <property type="match status" value="1"/>
</dbReference>
<accession>A0A0A7LBV7</accession>
<dbReference type="Gene3D" id="3.30.2350.20">
    <property type="entry name" value="TruD, catalytic domain"/>
    <property type="match status" value="1"/>
</dbReference>
<dbReference type="SUPFAM" id="SSF55120">
    <property type="entry name" value="Pseudouridine synthase"/>
    <property type="match status" value="1"/>
</dbReference>
<keyword evidence="6" id="KW-1185">Reference proteome</keyword>
<evidence type="ECO:0000256" key="2">
    <source>
        <dbReference type="ARBA" id="ARBA00023235"/>
    </source>
</evidence>
<evidence type="ECO:0000313" key="5">
    <source>
        <dbReference type="EMBL" id="AIZ56620.1"/>
    </source>
</evidence>
<evidence type="ECO:0000313" key="6">
    <source>
        <dbReference type="Proteomes" id="UP000030787"/>
    </source>
</evidence>
<dbReference type="PANTHER" id="PTHR13326:SF21">
    <property type="entry name" value="PSEUDOURIDYLATE SYNTHASE PUS7L"/>
    <property type="match status" value="1"/>
</dbReference>
<feature type="domain" description="TRUD" evidence="4">
    <location>
        <begin position="170"/>
        <end position="395"/>
    </location>
</feature>
<dbReference type="Gene3D" id="3.30.70.3160">
    <property type="match status" value="1"/>
</dbReference>
<evidence type="ECO:0000256" key="1">
    <source>
        <dbReference type="ARBA" id="ARBA00007953"/>
    </source>
</evidence>
<dbReference type="Proteomes" id="UP000030787">
    <property type="component" value="Chromosome"/>
</dbReference>
<dbReference type="GO" id="GO:0031119">
    <property type="term" value="P:tRNA pseudouridine synthesis"/>
    <property type="evidence" value="ECO:0007669"/>
    <property type="project" value="UniProtKB-UniRule"/>
</dbReference>
<organism evidence="5 6">
    <name type="scientific">Candidatus Methanoplasma termitum</name>
    <dbReference type="NCBI Taxonomy" id="1577791"/>
    <lineage>
        <taxon>Archaea</taxon>
        <taxon>Methanobacteriati</taxon>
        <taxon>Thermoplasmatota</taxon>
        <taxon>Thermoplasmata</taxon>
        <taxon>Methanomassiliicoccales</taxon>
        <taxon>Methanomassiliicoccaceae</taxon>
        <taxon>Candidatus Methanoplasma</taxon>
    </lineage>
</organism>
<dbReference type="Gene3D" id="1.10.1510.30">
    <property type="match status" value="1"/>
</dbReference>
<comment type="function">
    <text evidence="3">Could be responsible for synthesis of pseudouridine from uracil-13 in transfer RNAs.</text>
</comment>
<dbReference type="InterPro" id="IPR020103">
    <property type="entry name" value="PsdUridine_synth_cat_dom_sf"/>
</dbReference>
<sequence length="436" mass="49189">MSLGYKECRTAEADVGMSFYLSGADGTGGRLKKEPEDFIVSEIFDKPEVVQNGRFVIAEVTTRNWETNRLVRLLSKNLGISRERVGFAGTKDKRAVTTQLMSFECPADLMNRIELKDVEIRNLYTARRGIQIGDLKGNIFSIRVRECNMQKDDIPETIESVSSAIKKVGGFPNYFGVQRFGVVRPITHKVGEYIIRGDLEGAVRCYVSDPAMFESEDSANVRKMLAEDDNWSEAVKEMPDSLSFEKILVEHIISSPGDWKGAIEMLPRNLQMMFVHAYQSYLFNKMLSERMRRGIPLDSPILGDVIIPLDANRIPQHENPIVTTSSNIDLVSRQIRSKRAFVTISLYGSDSVISDGEMGDIENSIIKAERISAKDFIVPGLSHCSSKGSRREVLCPVSDLSHRILDEGYEMNFSLPKGNYATCLMREFMKSEMEKY</sequence>
<name>A0A0A7LBV7_9ARCH</name>
<dbReference type="HAMAP" id="MF_01082">
    <property type="entry name" value="TruD"/>
    <property type="match status" value="1"/>
</dbReference>
<comment type="catalytic activity">
    <reaction evidence="3">
        <text>uridine(13) in tRNA = pseudouridine(13) in tRNA</text>
        <dbReference type="Rhea" id="RHEA:42540"/>
        <dbReference type="Rhea" id="RHEA-COMP:10105"/>
        <dbReference type="Rhea" id="RHEA-COMP:10106"/>
        <dbReference type="ChEBI" id="CHEBI:65314"/>
        <dbReference type="ChEBI" id="CHEBI:65315"/>
        <dbReference type="EC" id="5.4.99.27"/>
    </reaction>
</comment>
<dbReference type="InterPro" id="IPR001656">
    <property type="entry name" value="PsdUridine_synth_TruD"/>
</dbReference>
<dbReference type="PROSITE" id="PS50984">
    <property type="entry name" value="TRUD"/>
    <property type="match status" value="1"/>
</dbReference>
<dbReference type="GeneID" id="24818404"/>
<dbReference type="GO" id="GO:0160150">
    <property type="term" value="F:tRNA pseudouridine(13) synthase activity"/>
    <property type="evidence" value="ECO:0007669"/>
    <property type="project" value="UniProtKB-EC"/>
</dbReference>
<proteinExistence type="inferred from homology"/>
<comment type="similarity">
    <text evidence="1 3">Belongs to the pseudouridine synthase TruD family.</text>
</comment>
<reference evidence="5 6" key="1">
    <citation type="journal article" date="2014" name="Appl. Environ. Microbiol.">
        <title>Comparative Genome Analysis of 'Candidatus Methanoplasma termitum' Indicates a New Mode of Energy Metabolism in the Seventh Order of Methanogens.</title>
        <authorList>
            <person name="Lang K."/>
            <person name="Schuldes J."/>
            <person name="Klingl A."/>
            <person name="Poehlein A."/>
            <person name="Daniel R."/>
            <person name="Brune A."/>
        </authorList>
    </citation>
    <scope>NUCLEOTIDE SEQUENCE [LARGE SCALE GENOMIC DNA]</scope>
    <source>
        <strain evidence="6">Mpt1</strain>
    </source>
</reference>
<evidence type="ECO:0000256" key="3">
    <source>
        <dbReference type="HAMAP-Rule" id="MF_01082"/>
    </source>
</evidence>
<feature type="active site" description="Nucleophile" evidence="3">
    <location>
        <position position="92"/>
    </location>
</feature>
<dbReference type="AlphaFoldDB" id="A0A0A7LBV7"/>
<dbReference type="KEGG" id="mear:Mpt1_c07360"/>